<dbReference type="AlphaFoldDB" id="A0A9P5A5L2"/>
<dbReference type="Pfam" id="PF13639">
    <property type="entry name" value="zf-RING_2"/>
    <property type="match status" value="1"/>
</dbReference>
<feature type="region of interest" description="Disordered" evidence="9">
    <location>
        <begin position="279"/>
        <end position="306"/>
    </location>
</feature>
<dbReference type="GO" id="GO:0006511">
    <property type="term" value="P:ubiquitin-dependent protein catabolic process"/>
    <property type="evidence" value="ECO:0007669"/>
    <property type="project" value="TreeGrafter"/>
</dbReference>
<dbReference type="PANTHER" id="PTHR45931">
    <property type="entry name" value="SI:CH211-59O9.10"/>
    <property type="match status" value="1"/>
</dbReference>
<keyword evidence="6" id="KW-0833">Ubl conjugation pathway</keyword>
<feature type="compositionally biased region" description="Basic and acidic residues" evidence="9">
    <location>
        <begin position="80"/>
        <end position="100"/>
    </location>
</feature>
<evidence type="ECO:0000256" key="8">
    <source>
        <dbReference type="PROSITE-ProRule" id="PRU00175"/>
    </source>
</evidence>
<dbReference type="CDD" id="cd16454">
    <property type="entry name" value="RING-H2_PA-TM-RING"/>
    <property type="match status" value="1"/>
</dbReference>
<protein>
    <recommendedName>
        <fullName evidence="2">RING-type E3 ubiquitin transferase</fullName>
        <ecNumber evidence="2">2.3.2.27</ecNumber>
    </recommendedName>
</protein>
<keyword evidence="4" id="KW-0479">Metal-binding</keyword>
<dbReference type="GO" id="GO:0008270">
    <property type="term" value="F:zinc ion binding"/>
    <property type="evidence" value="ECO:0007669"/>
    <property type="project" value="UniProtKB-KW"/>
</dbReference>
<evidence type="ECO:0000259" key="10">
    <source>
        <dbReference type="PROSITE" id="PS50089"/>
    </source>
</evidence>
<dbReference type="InterPro" id="IPR051834">
    <property type="entry name" value="RING_finger_E3_ligase"/>
</dbReference>
<evidence type="ECO:0000256" key="9">
    <source>
        <dbReference type="SAM" id="MobiDB-lite"/>
    </source>
</evidence>
<dbReference type="InterPro" id="IPR001841">
    <property type="entry name" value="Znf_RING"/>
</dbReference>
<dbReference type="SMART" id="SM00184">
    <property type="entry name" value="RING"/>
    <property type="match status" value="1"/>
</dbReference>
<dbReference type="PROSITE" id="PS50089">
    <property type="entry name" value="ZF_RING_2"/>
    <property type="match status" value="1"/>
</dbReference>
<proteinExistence type="predicted"/>
<keyword evidence="3" id="KW-0808">Transferase</keyword>
<sequence>MYQRSQAQQMSSHAQTHIHLDATAGREVVYCHACANEWYRDQNGLICPECHGEVAEIVCFSLLPLCVQAANHDNQIDPDNDPRDFDHHTSASTPPERHPYNSDLEEADIDEHTHNGFTFRWSVQGGPDHPHHHHDPAVGPTLVEREQPAEQTFGPRIHRTTFTFGPFGGGTTSVTIVSGPIHAVYSQEDLGRIITSLMEANPQSNAAPPATEEALRNLERQPVDGQMLGSEGKAECTICINEMKEGDMATFLPCNHWFHEECVTLWLKEHNTCPICRTPIEQTDRGDNNNSGNGNNNGDGNQSQPH</sequence>
<evidence type="ECO:0000256" key="4">
    <source>
        <dbReference type="ARBA" id="ARBA00022723"/>
    </source>
</evidence>
<evidence type="ECO:0000256" key="3">
    <source>
        <dbReference type="ARBA" id="ARBA00022679"/>
    </source>
</evidence>
<comment type="caution">
    <text evidence="11">The sequence shown here is derived from an EMBL/GenBank/DDBJ whole genome shotgun (WGS) entry which is preliminary data.</text>
</comment>
<evidence type="ECO:0000256" key="5">
    <source>
        <dbReference type="ARBA" id="ARBA00022771"/>
    </source>
</evidence>
<dbReference type="OrthoDB" id="8062037at2759"/>
<keyword evidence="12" id="KW-1185">Reference proteome</keyword>
<evidence type="ECO:0000313" key="11">
    <source>
        <dbReference type="EMBL" id="KAF4332616.1"/>
    </source>
</evidence>
<keyword evidence="5 8" id="KW-0863">Zinc-finger</keyword>
<evidence type="ECO:0000256" key="7">
    <source>
        <dbReference type="ARBA" id="ARBA00022833"/>
    </source>
</evidence>
<gene>
    <name evidence="11" type="ORF">FBEOM_13583</name>
</gene>
<dbReference type="Proteomes" id="UP000730481">
    <property type="component" value="Unassembled WGS sequence"/>
</dbReference>
<dbReference type="GO" id="GO:0016567">
    <property type="term" value="P:protein ubiquitination"/>
    <property type="evidence" value="ECO:0007669"/>
    <property type="project" value="UniProtKB-ARBA"/>
</dbReference>
<dbReference type="EC" id="2.3.2.27" evidence="2"/>
<reference evidence="11" key="1">
    <citation type="journal article" date="2017" name="Mycologia">
        <title>Fusarium algeriense, sp. nov., a novel toxigenic crown rot pathogen of durum wheat from Algeria is nested in the Fusarium burgessii species complex.</title>
        <authorList>
            <person name="Laraba I."/>
            <person name="Keddad A."/>
            <person name="Boureghda H."/>
            <person name="Abdallah N."/>
            <person name="Vaughan M.M."/>
            <person name="Proctor R.H."/>
            <person name="Busman M."/>
            <person name="O'Donnell K."/>
        </authorList>
    </citation>
    <scope>NUCLEOTIDE SEQUENCE</scope>
    <source>
        <strain evidence="11">NRRL 25174</strain>
    </source>
</reference>
<evidence type="ECO:0000256" key="1">
    <source>
        <dbReference type="ARBA" id="ARBA00000900"/>
    </source>
</evidence>
<feature type="region of interest" description="Disordered" evidence="9">
    <location>
        <begin position="76"/>
        <end position="101"/>
    </location>
</feature>
<evidence type="ECO:0000256" key="2">
    <source>
        <dbReference type="ARBA" id="ARBA00012483"/>
    </source>
</evidence>
<dbReference type="GO" id="GO:0005634">
    <property type="term" value="C:nucleus"/>
    <property type="evidence" value="ECO:0007669"/>
    <property type="project" value="TreeGrafter"/>
</dbReference>
<dbReference type="GO" id="GO:0061630">
    <property type="term" value="F:ubiquitin protein ligase activity"/>
    <property type="evidence" value="ECO:0007669"/>
    <property type="project" value="UniProtKB-EC"/>
</dbReference>
<dbReference type="FunFam" id="3.30.40.10:FF:000127">
    <property type="entry name" value="E3 ubiquitin-protein ligase RNF181"/>
    <property type="match status" value="1"/>
</dbReference>
<evidence type="ECO:0000313" key="12">
    <source>
        <dbReference type="Proteomes" id="UP000730481"/>
    </source>
</evidence>
<dbReference type="Gene3D" id="3.30.40.10">
    <property type="entry name" value="Zinc/RING finger domain, C3HC4 (zinc finger)"/>
    <property type="match status" value="1"/>
</dbReference>
<feature type="domain" description="RING-type" evidence="10">
    <location>
        <begin position="236"/>
        <end position="277"/>
    </location>
</feature>
<dbReference type="InterPro" id="IPR013083">
    <property type="entry name" value="Znf_RING/FYVE/PHD"/>
</dbReference>
<feature type="compositionally biased region" description="Low complexity" evidence="9">
    <location>
        <begin position="288"/>
        <end position="306"/>
    </location>
</feature>
<evidence type="ECO:0000256" key="6">
    <source>
        <dbReference type="ARBA" id="ARBA00022786"/>
    </source>
</evidence>
<dbReference type="EMBL" id="PVQB02001023">
    <property type="protein sequence ID" value="KAF4332616.1"/>
    <property type="molecule type" value="Genomic_DNA"/>
</dbReference>
<keyword evidence="7" id="KW-0862">Zinc</keyword>
<accession>A0A9P5A5L2</accession>
<comment type="catalytic activity">
    <reaction evidence="1">
        <text>S-ubiquitinyl-[E2 ubiquitin-conjugating enzyme]-L-cysteine + [acceptor protein]-L-lysine = [E2 ubiquitin-conjugating enzyme]-L-cysteine + N(6)-ubiquitinyl-[acceptor protein]-L-lysine.</text>
        <dbReference type="EC" id="2.3.2.27"/>
    </reaction>
</comment>
<organism evidence="11 12">
    <name type="scientific">Fusarium beomiforme</name>
    <dbReference type="NCBI Taxonomy" id="44412"/>
    <lineage>
        <taxon>Eukaryota</taxon>
        <taxon>Fungi</taxon>
        <taxon>Dikarya</taxon>
        <taxon>Ascomycota</taxon>
        <taxon>Pezizomycotina</taxon>
        <taxon>Sordariomycetes</taxon>
        <taxon>Hypocreomycetidae</taxon>
        <taxon>Hypocreales</taxon>
        <taxon>Nectriaceae</taxon>
        <taxon>Fusarium</taxon>
        <taxon>Fusarium burgessii species complex</taxon>
    </lineage>
</organism>
<reference evidence="11" key="2">
    <citation type="submission" date="2020-02" db="EMBL/GenBank/DDBJ databases">
        <title>Identification and distribution of gene clusters putatively required for synthesis of sphingolipid metabolism inhibitors in phylogenetically diverse species of the filamentous fungus Fusarium.</title>
        <authorList>
            <person name="Kim H.-S."/>
            <person name="Busman M."/>
            <person name="Brown D.W."/>
            <person name="Divon H."/>
            <person name="Uhlig S."/>
            <person name="Proctor R.H."/>
        </authorList>
    </citation>
    <scope>NUCLEOTIDE SEQUENCE</scope>
    <source>
        <strain evidence="11">NRRL 25174</strain>
    </source>
</reference>
<name>A0A9P5A5L2_9HYPO</name>
<dbReference type="PANTHER" id="PTHR45931:SF3">
    <property type="entry name" value="RING ZINC FINGER-CONTAINING PROTEIN"/>
    <property type="match status" value="1"/>
</dbReference>
<dbReference type="SUPFAM" id="SSF57850">
    <property type="entry name" value="RING/U-box"/>
    <property type="match status" value="1"/>
</dbReference>